<gene>
    <name evidence="1" type="ORF">ASPSYDRAFT_129210</name>
</gene>
<dbReference type="STRING" id="1036612.A0A1L9TSC0"/>
<dbReference type="Proteomes" id="UP000184356">
    <property type="component" value="Unassembled WGS sequence"/>
</dbReference>
<organism evidence="1 2">
    <name type="scientific">Aspergillus sydowii CBS 593.65</name>
    <dbReference type="NCBI Taxonomy" id="1036612"/>
    <lineage>
        <taxon>Eukaryota</taxon>
        <taxon>Fungi</taxon>
        <taxon>Dikarya</taxon>
        <taxon>Ascomycota</taxon>
        <taxon>Pezizomycotina</taxon>
        <taxon>Eurotiomycetes</taxon>
        <taxon>Eurotiomycetidae</taxon>
        <taxon>Eurotiales</taxon>
        <taxon>Aspergillaceae</taxon>
        <taxon>Aspergillus</taxon>
        <taxon>Aspergillus subgen. Nidulantes</taxon>
    </lineage>
</organism>
<proteinExistence type="predicted"/>
<name>A0A1L9TSC0_9EURO</name>
<sequence length="79" mass="9503">MCEEGLFHFTNIQELGQDASGMTYPGIYLHVLWVKENPVRQFWLYVGQSINMKGRINDHYKRRRQGKHFGLHYHVWNQP</sequence>
<dbReference type="RefSeq" id="XP_040706128.1">
    <property type="nucleotide sequence ID" value="XM_040840519.1"/>
</dbReference>
<evidence type="ECO:0000313" key="1">
    <source>
        <dbReference type="EMBL" id="OJJ62322.1"/>
    </source>
</evidence>
<evidence type="ECO:0008006" key="3">
    <source>
        <dbReference type="Google" id="ProtNLM"/>
    </source>
</evidence>
<reference evidence="2" key="1">
    <citation type="journal article" date="2017" name="Genome Biol.">
        <title>Comparative genomics reveals high biological diversity and specific adaptations in the industrially and medically important fungal genus Aspergillus.</title>
        <authorList>
            <person name="de Vries R.P."/>
            <person name="Riley R."/>
            <person name="Wiebenga A."/>
            <person name="Aguilar-Osorio G."/>
            <person name="Amillis S."/>
            <person name="Uchima C.A."/>
            <person name="Anderluh G."/>
            <person name="Asadollahi M."/>
            <person name="Askin M."/>
            <person name="Barry K."/>
            <person name="Battaglia E."/>
            <person name="Bayram O."/>
            <person name="Benocci T."/>
            <person name="Braus-Stromeyer S.A."/>
            <person name="Caldana C."/>
            <person name="Canovas D."/>
            <person name="Cerqueira G.C."/>
            <person name="Chen F."/>
            <person name="Chen W."/>
            <person name="Choi C."/>
            <person name="Clum A."/>
            <person name="Dos Santos R.A."/>
            <person name="Damasio A.R."/>
            <person name="Diallinas G."/>
            <person name="Emri T."/>
            <person name="Fekete E."/>
            <person name="Flipphi M."/>
            <person name="Freyberg S."/>
            <person name="Gallo A."/>
            <person name="Gournas C."/>
            <person name="Habgood R."/>
            <person name="Hainaut M."/>
            <person name="Harispe M.L."/>
            <person name="Henrissat B."/>
            <person name="Hilden K.S."/>
            <person name="Hope R."/>
            <person name="Hossain A."/>
            <person name="Karabika E."/>
            <person name="Karaffa L."/>
            <person name="Karanyi Z."/>
            <person name="Krasevec N."/>
            <person name="Kuo A."/>
            <person name="Kusch H."/>
            <person name="LaButti K."/>
            <person name="Lagendijk E.L."/>
            <person name="Lapidus A."/>
            <person name="Levasseur A."/>
            <person name="Lindquist E."/>
            <person name="Lipzen A."/>
            <person name="Logrieco A.F."/>
            <person name="MacCabe A."/>
            <person name="Maekelae M.R."/>
            <person name="Malavazi I."/>
            <person name="Melin P."/>
            <person name="Meyer V."/>
            <person name="Mielnichuk N."/>
            <person name="Miskei M."/>
            <person name="Molnar A.P."/>
            <person name="Mule G."/>
            <person name="Ngan C.Y."/>
            <person name="Orejas M."/>
            <person name="Orosz E."/>
            <person name="Ouedraogo J.P."/>
            <person name="Overkamp K.M."/>
            <person name="Park H.-S."/>
            <person name="Perrone G."/>
            <person name="Piumi F."/>
            <person name="Punt P.J."/>
            <person name="Ram A.F."/>
            <person name="Ramon A."/>
            <person name="Rauscher S."/>
            <person name="Record E."/>
            <person name="Riano-Pachon D.M."/>
            <person name="Robert V."/>
            <person name="Roehrig J."/>
            <person name="Ruller R."/>
            <person name="Salamov A."/>
            <person name="Salih N.S."/>
            <person name="Samson R.A."/>
            <person name="Sandor E."/>
            <person name="Sanguinetti M."/>
            <person name="Schuetze T."/>
            <person name="Sepcic K."/>
            <person name="Shelest E."/>
            <person name="Sherlock G."/>
            <person name="Sophianopoulou V."/>
            <person name="Squina F.M."/>
            <person name="Sun H."/>
            <person name="Susca A."/>
            <person name="Todd R.B."/>
            <person name="Tsang A."/>
            <person name="Unkles S.E."/>
            <person name="van de Wiele N."/>
            <person name="van Rossen-Uffink D."/>
            <person name="Oliveira J.V."/>
            <person name="Vesth T.C."/>
            <person name="Visser J."/>
            <person name="Yu J.-H."/>
            <person name="Zhou M."/>
            <person name="Andersen M.R."/>
            <person name="Archer D.B."/>
            <person name="Baker S.E."/>
            <person name="Benoit I."/>
            <person name="Brakhage A.A."/>
            <person name="Braus G.H."/>
            <person name="Fischer R."/>
            <person name="Frisvad J.C."/>
            <person name="Goldman G.H."/>
            <person name="Houbraken J."/>
            <person name="Oakley B."/>
            <person name="Pocsi I."/>
            <person name="Scazzocchio C."/>
            <person name="Seiboth B."/>
            <person name="vanKuyk P.A."/>
            <person name="Wortman J."/>
            <person name="Dyer P.S."/>
            <person name="Grigoriev I.V."/>
        </authorList>
    </citation>
    <scope>NUCLEOTIDE SEQUENCE [LARGE SCALE GENOMIC DNA]</scope>
    <source>
        <strain evidence="2">CBS 593.65</strain>
    </source>
</reference>
<dbReference type="VEuPathDB" id="FungiDB:ASPSYDRAFT_129210"/>
<evidence type="ECO:0000313" key="2">
    <source>
        <dbReference type="Proteomes" id="UP000184356"/>
    </source>
</evidence>
<protein>
    <recommendedName>
        <fullName evidence="3">GIY-YIG domain-containing protein</fullName>
    </recommendedName>
</protein>
<keyword evidence="2" id="KW-1185">Reference proteome</keyword>
<dbReference type="GeneID" id="63756592"/>
<dbReference type="AlphaFoldDB" id="A0A1L9TSC0"/>
<dbReference type="OrthoDB" id="5412936at2759"/>
<dbReference type="EMBL" id="KV878583">
    <property type="protein sequence ID" value="OJJ62322.1"/>
    <property type="molecule type" value="Genomic_DNA"/>
</dbReference>
<accession>A0A1L9TSC0</accession>